<dbReference type="GO" id="GO:0005886">
    <property type="term" value="C:plasma membrane"/>
    <property type="evidence" value="ECO:0007669"/>
    <property type="project" value="TreeGrafter"/>
</dbReference>
<keyword evidence="2" id="KW-0472">Membrane</keyword>
<feature type="transmembrane region" description="Helical" evidence="2">
    <location>
        <begin position="130"/>
        <end position="152"/>
    </location>
</feature>
<dbReference type="AlphaFoldDB" id="A0A226EPN4"/>
<keyword evidence="4" id="KW-1185">Reference proteome</keyword>
<dbReference type="GO" id="GO:0004222">
    <property type="term" value="F:metalloendopeptidase activity"/>
    <property type="evidence" value="ECO:0007669"/>
    <property type="project" value="InterPro"/>
</dbReference>
<evidence type="ECO:0000256" key="2">
    <source>
        <dbReference type="SAM" id="Phobius"/>
    </source>
</evidence>
<dbReference type="Gene3D" id="3.40.390.10">
    <property type="entry name" value="Collagenase (Catalytic Domain)"/>
    <property type="match status" value="2"/>
</dbReference>
<evidence type="ECO:0000313" key="3">
    <source>
        <dbReference type="EMBL" id="OXA58536.1"/>
    </source>
</evidence>
<dbReference type="SUPFAM" id="SSF55486">
    <property type="entry name" value="Metalloproteases ('zincins'), catalytic domain"/>
    <property type="match status" value="2"/>
</dbReference>
<dbReference type="InterPro" id="IPR000718">
    <property type="entry name" value="Peptidase_M13"/>
</dbReference>
<dbReference type="PROSITE" id="PS51885">
    <property type="entry name" value="NEPRILYSIN"/>
    <property type="match status" value="1"/>
</dbReference>
<dbReference type="OrthoDB" id="8297533at2759"/>
<feature type="region of interest" description="Disordered" evidence="1">
    <location>
        <begin position="67"/>
        <end position="105"/>
    </location>
</feature>
<dbReference type="OMA" id="ASEKECW"/>
<feature type="compositionally biased region" description="Low complexity" evidence="1">
    <location>
        <begin position="74"/>
        <end position="85"/>
    </location>
</feature>
<dbReference type="Proteomes" id="UP000198287">
    <property type="component" value="Unassembled WGS sequence"/>
</dbReference>
<dbReference type="EMBL" id="LNIX01000003">
    <property type="protein sequence ID" value="OXA58536.1"/>
    <property type="molecule type" value="Genomic_DNA"/>
</dbReference>
<dbReference type="GO" id="GO:0016485">
    <property type="term" value="P:protein processing"/>
    <property type="evidence" value="ECO:0007669"/>
    <property type="project" value="TreeGrafter"/>
</dbReference>
<name>A0A226EPN4_FOLCA</name>
<dbReference type="PANTHER" id="PTHR11733">
    <property type="entry name" value="ZINC METALLOPROTEASE FAMILY M13 NEPRILYSIN-RELATED"/>
    <property type="match status" value="1"/>
</dbReference>
<reference evidence="3 4" key="1">
    <citation type="submission" date="2015-12" db="EMBL/GenBank/DDBJ databases">
        <title>The genome of Folsomia candida.</title>
        <authorList>
            <person name="Faddeeva A."/>
            <person name="Derks M.F."/>
            <person name="Anvar Y."/>
            <person name="Smit S."/>
            <person name="Van Straalen N."/>
            <person name="Roelofs D."/>
        </authorList>
    </citation>
    <scope>NUCLEOTIDE SEQUENCE [LARGE SCALE GENOMIC DNA]</scope>
    <source>
        <strain evidence="3 4">VU population</strain>
        <tissue evidence="3">Whole body</tissue>
    </source>
</reference>
<gene>
    <name evidence="3" type="ORF">Fcan01_07390</name>
</gene>
<dbReference type="PANTHER" id="PTHR11733:SF241">
    <property type="entry name" value="GH26575P-RELATED"/>
    <property type="match status" value="1"/>
</dbReference>
<feature type="region of interest" description="Disordered" evidence="1">
    <location>
        <begin position="1"/>
        <end position="49"/>
    </location>
</feature>
<evidence type="ECO:0000256" key="1">
    <source>
        <dbReference type="SAM" id="MobiDB-lite"/>
    </source>
</evidence>
<dbReference type="InterPro" id="IPR024079">
    <property type="entry name" value="MetalloPept_cat_dom_sf"/>
</dbReference>
<protein>
    <submittedName>
        <fullName evidence="3">Neprilysin-2</fullName>
    </submittedName>
</protein>
<evidence type="ECO:0000313" key="4">
    <source>
        <dbReference type="Proteomes" id="UP000198287"/>
    </source>
</evidence>
<keyword evidence="2" id="KW-0812">Transmembrane</keyword>
<accession>A0A226EPN4</accession>
<sequence>MASDAALLGIDETDEEPVGPSSRTRPSTTKEEFIHSRRRKQSGTSVRTSKLDTGNYWANYYKSRRKLHPHHHPSSNLPSLPDSSNTTINSEEVSETESDSPPQINIVDDLERTDWEHWWVKSPLWRRLDVLVLVLLFVMGMVQLAASIYFLLTYNSDKTVDPYVCNSPNCRRLSKRLNESINNNVSPCEDFYQFVCGNYIDEHDTGEFAGTHSKICDMDNARLEFGKQNVLGLRDEGPKGAEFDSFKVQIAKLFGNLSELNSGSSLASMAIDMTHSIGDFGFFKFDLAGNPYLLIQTLDLPWKKQFNDSTMIKDMMHVIFPELTEDRLLKLSIGALEVLDTLNNIRVNDIKCTTSQKDPFDIRKVLEDYVGMKEFKEEYSNTEVDEYVNKLKNCWDKFIPINATILITDKNQAIVGFWILRIVMWSLKEIDSDAFYLLQKVLGSIEYFQEISLWRSKSIDFQCFQSLTRSLGYLPVHRYFERLGLDADQYYRNIETFLRRRVIYLAKFWANATLLPHIDNATREEGMKLLTNLDPFNLMSNIPTQQDLSVENSKEFGNLQLGDEHLQNVFNGKEFTLRRAKEWWNRQHDPLHVLLWNSNTFKLEDPYYNVRPVIEYENAIFTPLSFYLEPFDSDMLAVRNAGSTLVSVRAVLNMLLEYTEEDKIKRRLKNESWTPSPGASEKECWLQIYDKQSKTVRTISTTMKDMHTYQETPHVFKYRKTFGNVIALKVAHSDSEDREFISKTPFWELSNKSKRWVRSKKLQGFESYTEEQIFFMSAVRNFCRQKLEKDDDGFYIEYITSINAALQQMQEFAAAWKCPMSKMNPPFKCF</sequence>
<proteinExistence type="predicted"/>
<organism evidence="3 4">
    <name type="scientific">Folsomia candida</name>
    <name type="common">Springtail</name>
    <dbReference type="NCBI Taxonomy" id="158441"/>
    <lineage>
        <taxon>Eukaryota</taxon>
        <taxon>Metazoa</taxon>
        <taxon>Ecdysozoa</taxon>
        <taxon>Arthropoda</taxon>
        <taxon>Hexapoda</taxon>
        <taxon>Collembola</taxon>
        <taxon>Entomobryomorpha</taxon>
        <taxon>Isotomoidea</taxon>
        <taxon>Isotomidae</taxon>
        <taxon>Proisotominae</taxon>
        <taxon>Folsomia</taxon>
    </lineage>
</organism>
<keyword evidence="2" id="KW-1133">Transmembrane helix</keyword>
<comment type="caution">
    <text evidence="3">The sequence shown here is derived from an EMBL/GenBank/DDBJ whole genome shotgun (WGS) entry which is preliminary data.</text>
</comment>